<name>A0A101M3R5_PICGL</name>
<protein>
    <submittedName>
        <fullName evidence="1">Uncharacterized protein</fullName>
    </submittedName>
</protein>
<accession>A0A101M3R5</accession>
<evidence type="ECO:0000313" key="1">
    <source>
        <dbReference type="EMBL" id="KUM50413.1"/>
    </source>
</evidence>
<organism evidence="1">
    <name type="scientific">Picea glauca</name>
    <name type="common">White spruce</name>
    <name type="synonym">Pinus glauca</name>
    <dbReference type="NCBI Taxonomy" id="3330"/>
    <lineage>
        <taxon>Eukaryota</taxon>
        <taxon>Viridiplantae</taxon>
        <taxon>Streptophyta</taxon>
        <taxon>Embryophyta</taxon>
        <taxon>Tracheophyta</taxon>
        <taxon>Spermatophyta</taxon>
        <taxon>Pinopsida</taxon>
        <taxon>Pinidae</taxon>
        <taxon>Conifers I</taxon>
        <taxon>Pinales</taxon>
        <taxon>Pinaceae</taxon>
        <taxon>Picea</taxon>
    </lineage>
</organism>
<gene>
    <name evidence="1" type="ORF">ABT39_MTgene256</name>
</gene>
<comment type="caution">
    <text evidence="1">The sequence shown here is derived from an EMBL/GenBank/DDBJ whole genome shotgun (WGS) entry which is preliminary data.</text>
</comment>
<keyword evidence="1" id="KW-0496">Mitochondrion</keyword>
<dbReference type="EMBL" id="LKAM01000001">
    <property type="protein sequence ID" value="KUM50413.1"/>
    <property type="molecule type" value="Genomic_DNA"/>
</dbReference>
<proteinExistence type="predicted"/>
<geneLocation type="mitochondrion" evidence="1"/>
<dbReference type="AlphaFoldDB" id="A0A101M3R5"/>
<reference evidence="1" key="1">
    <citation type="journal article" date="2015" name="Genome Biol. Evol.">
        <title>Organellar Genomes of White Spruce (Picea glauca): Assembly and Annotation.</title>
        <authorList>
            <person name="Jackman S.D."/>
            <person name="Warren R.L."/>
            <person name="Gibb E.A."/>
            <person name="Vandervalk B.P."/>
            <person name="Mohamadi H."/>
            <person name="Chu J."/>
            <person name="Raymond A."/>
            <person name="Pleasance S."/>
            <person name="Coope R."/>
            <person name="Wildung M.R."/>
            <person name="Ritland C.E."/>
            <person name="Bousquet J."/>
            <person name="Jones S.J."/>
            <person name="Bohlmann J."/>
            <person name="Birol I."/>
        </authorList>
    </citation>
    <scope>NUCLEOTIDE SEQUENCE [LARGE SCALE GENOMIC DNA]</scope>
    <source>
        <tissue evidence="1">Flushing bud</tissue>
    </source>
</reference>
<sequence length="62" mass="6950">MASVNRFYVSSPSSPPDEISIEFKLPTGERINMYPSLQMRLSHACLLTSISIELVQRIGLKP</sequence>